<dbReference type="AlphaFoldDB" id="S8E5C4"/>
<dbReference type="InParanoid" id="S8E5C4"/>
<sequence length="92" mass="10411">MLGVDVQLCSCFKPQPFNILLDCLSLSLGSLALSRLAHLYRLAYDILQRFSIPQFLACYVYPSIQTTSDLSVLCILIMLPYSFPLDVSLRTY</sequence>
<proteinExistence type="predicted"/>
<reference evidence="1 2" key="1">
    <citation type="journal article" date="2012" name="Science">
        <title>The Paleozoic origin of enzymatic lignin decomposition reconstructed from 31 fungal genomes.</title>
        <authorList>
            <person name="Floudas D."/>
            <person name="Binder M."/>
            <person name="Riley R."/>
            <person name="Barry K."/>
            <person name="Blanchette R.A."/>
            <person name="Henrissat B."/>
            <person name="Martinez A.T."/>
            <person name="Otillar R."/>
            <person name="Spatafora J.W."/>
            <person name="Yadav J.S."/>
            <person name="Aerts A."/>
            <person name="Benoit I."/>
            <person name="Boyd A."/>
            <person name="Carlson A."/>
            <person name="Copeland A."/>
            <person name="Coutinho P.M."/>
            <person name="de Vries R.P."/>
            <person name="Ferreira P."/>
            <person name="Findley K."/>
            <person name="Foster B."/>
            <person name="Gaskell J."/>
            <person name="Glotzer D."/>
            <person name="Gorecki P."/>
            <person name="Heitman J."/>
            <person name="Hesse C."/>
            <person name="Hori C."/>
            <person name="Igarashi K."/>
            <person name="Jurgens J.A."/>
            <person name="Kallen N."/>
            <person name="Kersten P."/>
            <person name="Kohler A."/>
            <person name="Kuees U."/>
            <person name="Kumar T.K.A."/>
            <person name="Kuo A."/>
            <person name="LaButti K."/>
            <person name="Larrondo L.F."/>
            <person name="Lindquist E."/>
            <person name="Ling A."/>
            <person name="Lombard V."/>
            <person name="Lucas S."/>
            <person name="Lundell T."/>
            <person name="Martin R."/>
            <person name="McLaughlin D.J."/>
            <person name="Morgenstern I."/>
            <person name="Morin E."/>
            <person name="Murat C."/>
            <person name="Nagy L.G."/>
            <person name="Nolan M."/>
            <person name="Ohm R.A."/>
            <person name="Patyshakuliyeva A."/>
            <person name="Rokas A."/>
            <person name="Ruiz-Duenas F.J."/>
            <person name="Sabat G."/>
            <person name="Salamov A."/>
            <person name="Samejima M."/>
            <person name="Schmutz J."/>
            <person name="Slot J.C."/>
            <person name="St John F."/>
            <person name="Stenlid J."/>
            <person name="Sun H."/>
            <person name="Sun S."/>
            <person name="Syed K."/>
            <person name="Tsang A."/>
            <person name="Wiebenga A."/>
            <person name="Young D."/>
            <person name="Pisabarro A."/>
            <person name="Eastwood D.C."/>
            <person name="Martin F."/>
            <person name="Cullen D."/>
            <person name="Grigoriev I.V."/>
            <person name="Hibbett D.S."/>
        </authorList>
    </citation>
    <scope>NUCLEOTIDE SEQUENCE</scope>
    <source>
        <strain evidence="2">FP-58527</strain>
    </source>
</reference>
<dbReference type="HOGENOM" id="CLU_2418988_0_0_1"/>
<name>S8E5C4_FOMSC</name>
<evidence type="ECO:0000313" key="1">
    <source>
        <dbReference type="EMBL" id="EPS99907.1"/>
    </source>
</evidence>
<dbReference type="Proteomes" id="UP000015241">
    <property type="component" value="Unassembled WGS sequence"/>
</dbReference>
<gene>
    <name evidence="1" type="ORF">FOMPIDRAFT_1036927</name>
</gene>
<accession>S8E5C4</accession>
<protein>
    <submittedName>
        <fullName evidence="1">Uncharacterized protein</fullName>
    </submittedName>
</protein>
<dbReference type="EMBL" id="KE504153">
    <property type="protein sequence ID" value="EPS99907.1"/>
    <property type="molecule type" value="Genomic_DNA"/>
</dbReference>
<organism evidence="1 2">
    <name type="scientific">Fomitopsis schrenkii</name>
    <name type="common">Brown rot fungus</name>
    <dbReference type="NCBI Taxonomy" id="2126942"/>
    <lineage>
        <taxon>Eukaryota</taxon>
        <taxon>Fungi</taxon>
        <taxon>Dikarya</taxon>
        <taxon>Basidiomycota</taxon>
        <taxon>Agaricomycotina</taxon>
        <taxon>Agaricomycetes</taxon>
        <taxon>Polyporales</taxon>
        <taxon>Fomitopsis</taxon>
    </lineage>
</organism>
<feature type="non-terminal residue" evidence="1">
    <location>
        <position position="92"/>
    </location>
</feature>
<evidence type="ECO:0000313" key="2">
    <source>
        <dbReference type="Proteomes" id="UP000015241"/>
    </source>
</evidence>
<keyword evidence="2" id="KW-1185">Reference proteome</keyword>